<proteinExistence type="predicted"/>
<evidence type="ECO:0000259" key="2">
    <source>
        <dbReference type="Pfam" id="PF13843"/>
    </source>
</evidence>
<accession>A0A4Y2CM83</accession>
<dbReference type="Pfam" id="PF13843">
    <property type="entry name" value="DDE_Tnp_1_7"/>
    <property type="match status" value="1"/>
</dbReference>
<name>A0A4Y2CM83_ARAVE</name>
<dbReference type="Proteomes" id="UP000499080">
    <property type="component" value="Unassembled WGS sequence"/>
</dbReference>
<sequence>MKAFIVLLYLAGVYRGSRLNMDDLWDTNGDGIETFRLTMSLRRFDFLSGALGSTTERQEGRGENWTDLQPYEMFPKTLSPTAKNAILSVKMSH</sequence>
<protein>
    <recommendedName>
        <fullName evidence="2">PiggyBac transposable element-derived protein domain-containing protein</fullName>
    </recommendedName>
</protein>
<evidence type="ECO:0000313" key="3">
    <source>
        <dbReference type="EMBL" id="GBM05530.1"/>
    </source>
</evidence>
<organism evidence="3 4">
    <name type="scientific">Araneus ventricosus</name>
    <name type="common">Orbweaver spider</name>
    <name type="synonym">Epeira ventricosa</name>
    <dbReference type="NCBI Taxonomy" id="182803"/>
    <lineage>
        <taxon>Eukaryota</taxon>
        <taxon>Metazoa</taxon>
        <taxon>Ecdysozoa</taxon>
        <taxon>Arthropoda</taxon>
        <taxon>Chelicerata</taxon>
        <taxon>Arachnida</taxon>
        <taxon>Araneae</taxon>
        <taxon>Araneomorphae</taxon>
        <taxon>Entelegynae</taxon>
        <taxon>Araneoidea</taxon>
        <taxon>Araneidae</taxon>
        <taxon>Araneus</taxon>
    </lineage>
</organism>
<feature type="signal peptide" evidence="1">
    <location>
        <begin position="1"/>
        <end position="16"/>
    </location>
</feature>
<feature type="chain" id="PRO_5021477435" description="PiggyBac transposable element-derived protein domain-containing protein" evidence="1">
    <location>
        <begin position="17"/>
        <end position="93"/>
    </location>
</feature>
<dbReference type="OrthoDB" id="6515644at2759"/>
<keyword evidence="1" id="KW-0732">Signal</keyword>
<dbReference type="EMBL" id="BGPR01000215">
    <property type="protein sequence ID" value="GBM05530.1"/>
    <property type="molecule type" value="Genomic_DNA"/>
</dbReference>
<evidence type="ECO:0000313" key="4">
    <source>
        <dbReference type="Proteomes" id="UP000499080"/>
    </source>
</evidence>
<dbReference type="InterPro" id="IPR029526">
    <property type="entry name" value="PGBD"/>
</dbReference>
<comment type="caution">
    <text evidence="3">The sequence shown here is derived from an EMBL/GenBank/DDBJ whole genome shotgun (WGS) entry which is preliminary data.</text>
</comment>
<dbReference type="AlphaFoldDB" id="A0A4Y2CM83"/>
<gene>
    <name evidence="3" type="ORF">AVEN_94804_1</name>
</gene>
<evidence type="ECO:0000256" key="1">
    <source>
        <dbReference type="SAM" id="SignalP"/>
    </source>
</evidence>
<feature type="domain" description="PiggyBac transposable element-derived protein" evidence="2">
    <location>
        <begin position="1"/>
        <end position="59"/>
    </location>
</feature>
<keyword evidence="4" id="KW-1185">Reference proteome</keyword>
<reference evidence="3 4" key="1">
    <citation type="journal article" date="2019" name="Sci. Rep.">
        <title>Orb-weaving spider Araneus ventricosus genome elucidates the spidroin gene catalogue.</title>
        <authorList>
            <person name="Kono N."/>
            <person name="Nakamura H."/>
            <person name="Ohtoshi R."/>
            <person name="Moran D.A.P."/>
            <person name="Shinohara A."/>
            <person name="Yoshida Y."/>
            <person name="Fujiwara M."/>
            <person name="Mori M."/>
            <person name="Tomita M."/>
            <person name="Arakawa K."/>
        </authorList>
    </citation>
    <scope>NUCLEOTIDE SEQUENCE [LARGE SCALE GENOMIC DNA]</scope>
</reference>